<dbReference type="Gene3D" id="3.90.1150.10">
    <property type="entry name" value="Aspartate Aminotransferase, domain 1"/>
    <property type="match status" value="1"/>
</dbReference>
<accession>A0A328UG32</accession>
<comment type="caution">
    <text evidence="4">The sequence shown here is derived from an EMBL/GenBank/DDBJ whole genome shotgun (WGS) entry which is preliminary data.</text>
</comment>
<keyword evidence="5" id="KW-1185">Reference proteome</keyword>
<dbReference type="PANTHER" id="PTHR42885">
    <property type="entry name" value="HISTIDINOL-PHOSPHATE AMINOTRANSFERASE-RELATED"/>
    <property type="match status" value="1"/>
</dbReference>
<dbReference type="AlphaFoldDB" id="A0A328UG32"/>
<comment type="cofactor">
    <cofactor evidence="1">
        <name>pyridoxal 5'-phosphate</name>
        <dbReference type="ChEBI" id="CHEBI:597326"/>
    </cofactor>
</comment>
<organism evidence="4 5">
    <name type="scientific">Hydrogeniiclostridium mannosilyticum</name>
    <dbReference type="NCBI Taxonomy" id="2764322"/>
    <lineage>
        <taxon>Bacteria</taxon>
        <taxon>Bacillati</taxon>
        <taxon>Bacillota</taxon>
        <taxon>Clostridia</taxon>
        <taxon>Eubacteriales</taxon>
        <taxon>Acutalibacteraceae</taxon>
        <taxon>Hydrogeniiclostridium</taxon>
    </lineage>
</organism>
<evidence type="ECO:0000313" key="4">
    <source>
        <dbReference type="EMBL" id="RAQ30807.1"/>
    </source>
</evidence>
<dbReference type="InterPro" id="IPR015421">
    <property type="entry name" value="PyrdxlP-dep_Trfase_major"/>
</dbReference>
<evidence type="ECO:0000259" key="3">
    <source>
        <dbReference type="Pfam" id="PF00155"/>
    </source>
</evidence>
<dbReference type="Pfam" id="PF00155">
    <property type="entry name" value="Aminotran_1_2"/>
    <property type="match status" value="1"/>
</dbReference>
<protein>
    <submittedName>
        <fullName evidence="4">Threonine-phosphate decarboxylase</fullName>
    </submittedName>
</protein>
<reference evidence="4 5" key="1">
    <citation type="submission" date="2018-06" db="EMBL/GenBank/DDBJ databases">
        <title>Noncontiguous genome sequence of Ruminococcaceae bacterium ASD2818.</title>
        <authorList>
            <person name="Chaplin A.V."/>
            <person name="Sokolova S.R."/>
            <person name="Kochetkova T.O."/>
            <person name="Goltsov A.Y."/>
            <person name="Trofimov D.Y."/>
            <person name="Efimov B.A."/>
        </authorList>
    </citation>
    <scope>NUCLEOTIDE SEQUENCE [LARGE SCALE GENOMIC DNA]</scope>
    <source>
        <strain evidence="4 5">ASD2818</strain>
    </source>
</reference>
<feature type="domain" description="Aminotransferase class I/classII large" evidence="3">
    <location>
        <begin position="11"/>
        <end position="337"/>
    </location>
</feature>
<dbReference type="Gene3D" id="3.40.640.10">
    <property type="entry name" value="Type I PLP-dependent aspartate aminotransferase-like (Major domain)"/>
    <property type="match status" value="1"/>
</dbReference>
<keyword evidence="2" id="KW-0663">Pyridoxal phosphate</keyword>
<proteinExistence type="predicted"/>
<dbReference type="Proteomes" id="UP000249377">
    <property type="component" value="Unassembled WGS sequence"/>
</dbReference>
<evidence type="ECO:0000256" key="2">
    <source>
        <dbReference type="ARBA" id="ARBA00022898"/>
    </source>
</evidence>
<dbReference type="GO" id="GO:0003824">
    <property type="term" value="F:catalytic activity"/>
    <property type="evidence" value="ECO:0007669"/>
    <property type="project" value="UniProtKB-ARBA"/>
</dbReference>
<dbReference type="InterPro" id="IPR004839">
    <property type="entry name" value="Aminotransferase_I/II_large"/>
</dbReference>
<evidence type="ECO:0000313" key="5">
    <source>
        <dbReference type="Proteomes" id="UP000249377"/>
    </source>
</evidence>
<sequence>MYSAREKGLEHILDFSANINPLGLPRQVQLAAERSVRDCVHYPDPLCRALAEKIARHEQVKQEWIICGNGAADVLFRLVYALRPRRALLLSPTFSEYEQALRAVGCRAAGWLLKEADGFRLTEDVLQRLDPALDMLILCNPNNPTGVLIDPLLLQKVLKACAEKHIFLVVDECFNDFLQKPACHTVKPWLVENTGLFILKAFTKFYGMAGLRLGYGLCSCQPLLEAIRQAGQPWSVSVPAQAAGAAVMTPELEEYRERTKRLILQERLYLAEALRRVGLRVFDGQANYLFFKAEGLEGLEVQLEQQGILIRGCGNYRGLTKEFYRVAVRTHEENVQLTAALQKILK</sequence>
<gene>
    <name evidence="4" type="ORF">DPQ25_01615</name>
</gene>
<evidence type="ECO:0000256" key="1">
    <source>
        <dbReference type="ARBA" id="ARBA00001933"/>
    </source>
</evidence>
<dbReference type="InterPro" id="IPR015424">
    <property type="entry name" value="PyrdxlP-dep_Trfase"/>
</dbReference>
<dbReference type="PANTHER" id="PTHR42885:SF1">
    <property type="entry name" value="THREONINE-PHOSPHATE DECARBOXYLASE"/>
    <property type="match status" value="1"/>
</dbReference>
<dbReference type="GO" id="GO:0030170">
    <property type="term" value="F:pyridoxal phosphate binding"/>
    <property type="evidence" value="ECO:0007669"/>
    <property type="project" value="InterPro"/>
</dbReference>
<dbReference type="CDD" id="cd00609">
    <property type="entry name" value="AAT_like"/>
    <property type="match status" value="1"/>
</dbReference>
<dbReference type="InterPro" id="IPR015422">
    <property type="entry name" value="PyrdxlP-dep_Trfase_small"/>
</dbReference>
<dbReference type="SUPFAM" id="SSF53383">
    <property type="entry name" value="PLP-dependent transferases"/>
    <property type="match status" value="1"/>
</dbReference>
<name>A0A328UG32_9FIRM</name>
<dbReference type="EMBL" id="QLYR01000001">
    <property type="protein sequence ID" value="RAQ30807.1"/>
    <property type="molecule type" value="Genomic_DNA"/>
</dbReference>